<evidence type="ECO:0000256" key="5">
    <source>
        <dbReference type="PROSITE-ProRule" id="PRU00221"/>
    </source>
</evidence>
<dbReference type="InterPro" id="IPR050687">
    <property type="entry name" value="Dynein_IC"/>
</dbReference>
<sequence>MSDRRRQEIEEKRAKLAELRRARDERKQLLAQAEKGSGLGSAEPLTTNRRDVNELVDSLLARPATPLTGPSSSTRPSTIGTPARPSGSTPPASIPGTPGGRVSRLSNDGSLSRAAGSTVGRTSTGVPGNIDQESMASPSPFQTVDFVNHQAELFELPSKSAKAAPVTYSKAIQTITTTSTSTDDIDYDGAQSDGEDDTGRRRRRKGAADENGKETEDEMRKRILEELDEERKSLEKELRELRTKTEELKIAELSDEQRQAIFAAPDFTSFIEESTRIVQRALSDGYDYIKDYTIGIDGAFDESEGQKVKLFCAFSDERWTNGRSVTDVDWSPKFPELSVASYNKNPSAVNDPDGIVAVWNLHLLERPEFVFHSPSDVLSVTFSPYHPTLIFGSTYSGQVLLWDTRAKHLPVLKTPLSATGHTYPIYAMKMVGTQNANNLISSSTDGLVCSWLADMLAQPQEALPLTMPAHNKSDEVSITCLDFPDNETSTFWIGTEEGSVYQANRYDRASAKAGLNSEEAYRGHAAPVTGIHFHPGTGSIDFSDLFLTSSVDWTVKLWRTKDASTAKGAPGTQASGKGEDKTVAPVHSFEEANDYVFDVKWHPHHPAVFGTVDGSGKFDLWNLNQDVEVPIVSTNVSSRAINKLAWDRSATARKVALGSSDGKVYIYDVAEKLVIPRDSEWVEMQKNVQSLAASRESANGVLGSESVSGATGRYRL</sequence>
<dbReference type="GO" id="GO:0010970">
    <property type="term" value="P:transport along microtubule"/>
    <property type="evidence" value="ECO:0007669"/>
    <property type="project" value="TreeGrafter"/>
</dbReference>
<comment type="subcellular location">
    <subcellularLocation>
        <location evidence="1">Cytoplasm</location>
    </subcellularLocation>
</comment>
<dbReference type="SMART" id="SM00320">
    <property type="entry name" value="WD40"/>
    <property type="match status" value="7"/>
</dbReference>
<dbReference type="PANTHER" id="PTHR12442:SF22">
    <property type="entry name" value="CYTOPLASMIC DYNEIN 1 INTERMEDIATE CHAIN-RELATED"/>
    <property type="match status" value="1"/>
</dbReference>
<evidence type="ECO:0000256" key="1">
    <source>
        <dbReference type="ARBA" id="ARBA00004496"/>
    </source>
</evidence>
<dbReference type="GO" id="GO:0005868">
    <property type="term" value="C:cytoplasmic dynein complex"/>
    <property type="evidence" value="ECO:0007669"/>
    <property type="project" value="TreeGrafter"/>
</dbReference>
<dbReference type="FunFam" id="2.130.10.10:FF:001070">
    <property type="entry name" value="Dynein intermediate chain, cytosolic"/>
    <property type="match status" value="1"/>
</dbReference>
<dbReference type="Gene3D" id="2.130.10.10">
    <property type="entry name" value="YVTN repeat-like/Quinoprotein amine dehydrogenase"/>
    <property type="match status" value="2"/>
</dbReference>
<evidence type="ECO:0000256" key="3">
    <source>
        <dbReference type="ARBA" id="ARBA00022574"/>
    </source>
</evidence>
<keyword evidence="3 5" id="KW-0853">WD repeat</keyword>
<name>A0A0D0TEU4_CRYGA</name>
<dbReference type="SUPFAM" id="SSF50978">
    <property type="entry name" value="WD40 repeat-like"/>
    <property type="match status" value="1"/>
</dbReference>
<feature type="region of interest" description="Disordered" evidence="6">
    <location>
        <begin position="21"/>
        <end position="143"/>
    </location>
</feature>
<proteinExistence type="predicted"/>
<evidence type="ECO:0000256" key="2">
    <source>
        <dbReference type="ARBA" id="ARBA00022490"/>
    </source>
</evidence>
<dbReference type="AlphaFoldDB" id="A0A0D0TEU4"/>
<organism evidence="7">
    <name type="scientific">Cryptococcus bacillisporus CA1280</name>
    <dbReference type="NCBI Taxonomy" id="1296109"/>
    <lineage>
        <taxon>Eukaryota</taxon>
        <taxon>Fungi</taxon>
        <taxon>Dikarya</taxon>
        <taxon>Basidiomycota</taxon>
        <taxon>Agaricomycotina</taxon>
        <taxon>Tremellomycetes</taxon>
        <taxon>Tremellales</taxon>
        <taxon>Cryptococcaceae</taxon>
        <taxon>Cryptococcus</taxon>
        <taxon>Cryptococcus gattii species complex</taxon>
    </lineage>
</organism>
<gene>
    <name evidence="7" type="ORF">I312_05915</name>
</gene>
<accession>A0A0D0TEU4</accession>
<dbReference type="Pfam" id="PF00400">
    <property type="entry name" value="WD40"/>
    <property type="match status" value="2"/>
</dbReference>
<dbReference type="HOGENOM" id="CLU_012999_2_0_1"/>
<keyword evidence="2" id="KW-0963">Cytoplasm</keyword>
<protein>
    <submittedName>
        <fullName evidence="7">Dynein intermediate chain, cytosolic</fullName>
    </submittedName>
</protein>
<dbReference type="InterPro" id="IPR015943">
    <property type="entry name" value="WD40/YVTN_repeat-like_dom_sf"/>
</dbReference>
<dbReference type="PROSITE" id="PS50082">
    <property type="entry name" value="WD_REPEATS_2"/>
    <property type="match status" value="1"/>
</dbReference>
<reference evidence="7" key="1">
    <citation type="submission" date="2015-01" db="EMBL/GenBank/DDBJ databases">
        <title>The Genome Sequence of Cryptococcus gattii CA1280.</title>
        <authorList>
            <consortium name="The Broad Institute Genomics Platform"/>
            <person name="Cuomo C."/>
            <person name="Litvintseva A."/>
            <person name="Chen Y."/>
            <person name="Heitman J."/>
            <person name="Sun S."/>
            <person name="Springer D."/>
            <person name="Dromer F."/>
            <person name="Young S."/>
            <person name="Zeng Q."/>
            <person name="Gargeya S."/>
            <person name="Abouelleil A."/>
            <person name="Alvarado L."/>
            <person name="Chapman S.B."/>
            <person name="Gainer-Dewar J."/>
            <person name="Goldberg J."/>
            <person name="Griggs A."/>
            <person name="Gujja S."/>
            <person name="Hansen M."/>
            <person name="Howarth C."/>
            <person name="Imamovic A."/>
            <person name="Larimer J."/>
            <person name="Murphy C."/>
            <person name="Naylor J."/>
            <person name="Pearson M."/>
            <person name="Priest M."/>
            <person name="Roberts A."/>
            <person name="Saif S."/>
            <person name="Shea T."/>
            <person name="Sykes S."/>
            <person name="Wortman J."/>
            <person name="Nusbaum C."/>
            <person name="Birren B."/>
        </authorList>
    </citation>
    <scope>NUCLEOTIDE SEQUENCE [LARGE SCALE GENOMIC DNA]</scope>
    <source>
        <strain evidence="7">CA1280</strain>
    </source>
</reference>
<feature type="repeat" description="WD" evidence="5">
    <location>
        <begin position="521"/>
        <end position="568"/>
    </location>
</feature>
<feature type="region of interest" description="Disordered" evidence="6">
    <location>
        <begin position="180"/>
        <end position="218"/>
    </location>
</feature>
<dbReference type="InterPro" id="IPR001680">
    <property type="entry name" value="WD40_rpt"/>
</dbReference>
<dbReference type="InterPro" id="IPR036322">
    <property type="entry name" value="WD40_repeat_dom_sf"/>
</dbReference>
<dbReference type="OrthoDB" id="366230at2759"/>
<feature type="compositionally biased region" description="Polar residues" evidence="6">
    <location>
        <begin position="119"/>
        <end position="142"/>
    </location>
</feature>
<dbReference type="GO" id="GO:0005737">
    <property type="term" value="C:cytoplasm"/>
    <property type="evidence" value="ECO:0007669"/>
    <property type="project" value="UniProtKB-SubCell"/>
</dbReference>
<keyword evidence="4" id="KW-0677">Repeat</keyword>
<dbReference type="PANTHER" id="PTHR12442">
    <property type="entry name" value="DYNEIN INTERMEDIATE CHAIN"/>
    <property type="match status" value="1"/>
</dbReference>
<feature type="compositionally biased region" description="Polar residues" evidence="6">
    <location>
        <begin position="68"/>
        <end position="91"/>
    </location>
</feature>
<dbReference type="FunFam" id="2.130.10.10:FF:000414">
    <property type="entry name" value="Cytoplasmic dynein intermediate chain"/>
    <property type="match status" value="1"/>
</dbReference>
<dbReference type="EMBL" id="KN847993">
    <property type="protein sequence ID" value="KIR44942.1"/>
    <property type="molecule type" value="Genomic_DNA"/>
</dbReference>
<dbReference type="GO" id="GO:0045504">
    <property type="term" value="F:dynein heavy chain binding"/>
    <property type="evidence" value="ECO:0007669"/>
    <property type="project" value="TreeGrafter"/>
</dbReference>
<dbReference type="GO" id="GO:0045503">
    <property type="term" value="F:dynein light chain binding"/>
    <property type="evidence" value="ECO:0007669"/>
    <property type="project" value="TreeGrafter"/>
</dbReference>
<evidence type="ECO:0000256" key="6">
    <source>
        <dbReference type="SAM" id="MobiDB-lite"/>
    </source>
</evidence>
<evidence type="ECO:0000256" key="4">
    <source>
        <dbReference type="ARBA" id="ARBA00022737"/>
    </source>
</evidence>
<feature type="compositionally biased region" description="Basic and acidic residues" evidence="6">
    <location>
        <begin position="206"/>
        <end position="218"/>
    </location>
</feature>
<evidence type="ECO:0000313" key="7">
    <source>
        <dbReference type="EMBL" id="KIR44942.1"/>
    </source>
</evidence>